<evidence type="ECO:0000256" key="3">
    <source>
        <dbReference type="ARBA" id="ARBA00023125"/>
    </source>
</evidence>
<dbReference type="Gene3D" id="4.10.240.10">
    <property type="entry name" value="Zn(2)-C6 fungal-type DNA-binding domain"/>
    <property type="match status" value="1"/>
</dbReference>
<dbReference type="EMBL" id="WNKQ01000008">
    <property type="protein sequence ID" value="KAF5850003.1"/>
    <property type="molecule type" value="Genomic_DNA"/>
</dbReference>
<dbReference type="SMART" id="SM00066">
    <property type="entry name" value="GAL4"/>
    <property type="match status" value="1"/>
</dbReference>
<dbReference type="InterPro" id="IPR050675">
    <property type="entry name" value="OAF3"/>
</dbReference>
<feature type="compositionally biased region" description="Low complexity" evidence="6">
    <location>
        <begin position="237"/>
        <end position="248"/>
    </location>
</feature>
<evidence type="ECO:0000259" key="7">
    <source>
        <dbReference type="PROSITE" id="PS50048"/>
    </source>
</evidence>
<evidence type="ECO:0000256" key="5">
    <source>
        <dbReference type="ARBA" id="ARBA00023242"/>
    </source>
</evidence>
<dbReference type="GO" id="GO:0003677">
    <property type="term" value="F:DNA binding"/>
    <property type="evidence" value="ECO:0007669"/>
    <property type="project" value="UniProtKB-KW"/>
</dbReference>
<dbReference type="Pfam" id="PF08493">
    <property type="entry name" value="AflR"/>
    <property type="match status" value="1"/>
</dbReference>
<dbReference type="PANTHER" id="PTHR31069">
    <property type="entry name" value="OLEATE-ACTIVATED TRANSCRIPTION FACTOR 1-RELATED"/>
    <property type="match status" value="1"/>
</dbReference>
<feature type="region of interest" description="Disordered" evidence="6">
    <location>
        <begin position="237"/>
        <end position="267"/>
    </location>
</feature>
<dbReference type="PRINTS" id="PR00755">
    <property type="entry name" value="AFLATOXINBRP"/>
</dbReference>
<evidence type="ECO:0000313" key="8">
    <source>
        <dbReference type="EMBL" id="KAF5850003.1"/>
    </source>
</evidence>
<proteinExistence type="predicted"/>
<name>A0A8H5ZLM3_COCSA</name>
<protein>
    <recommendedName>
        <fullName evidence="7">Zn(2)-C6 fungal-type domain-containing protein</fullName>
    </recommendedName>
</protein>
<reference evidence="8" key="1">
    <citation type="submission" date="2019-11" db="EMBL/GenBank/DDBJ databases">
        <title>Bipolaris sorokiniana Genome sequencing.</title>
        <authorList>
            <person name="Wang H."/>
        </authorList>
    </citation>
    <scope>NUCLEOTIDE SEQUENCE</scope>
</reference>
<dbReference type="CDD" id="cd00067">
    <property type="entry name" value="GAL4"/>
    <property type="match status" value="1"/>
</dbReference>
<dbReference type="GO" id="GO:0008270">
    <property type="term" value="F:zinc ion binding"/>
    <property type="evidence" value="ECO:0007669"/>
    <property type="project" value="InterPro"/>
</dbReference>
<dbReference type="SUPFAM" id="SSF57701">
    <property type="entry name" value="Zn2/Cys6 DNA-binding domain"/>
    <property type="match status" value="1"/>
</dbReference>
<keyword evidence="2" id="KW-0805">Transcription regulation</keyword>
<evidence type="ECO:0000256" key="4">
    <source>
        <dbReference type="ARBA" id="ARBA00023163"/>
    </source>
</evidence>
<dbReference type="Pfam" id="PF00172">
    <property type="entry name" value="Zn_clus"/>
    <property type="match status" value="1"/>
</dbReference>
<dbReference type="GO" id="GO:0045122">
    <property type="term" value="P:aflatoxin biosynthetic process"/>
    <property type="evidence" value="ECO:0007669"/>
    <property type="project" value="InterPro"/>
</dbReference>
<dbReference type="Proteomes" id="UP000624244">
    <property type="component" value="Unassembled WGS sequence"/>
</dbReference>
<evidence type="ECO:0000313" key="9">
    <source>
        <dbReference type="Proteomes" id="UP000624244"/>
    </source>
</evidence>
<organism evidence="8 9">
    <name type="scientific">Cochliobolus sativus</name>
    <name type="common">Common root rot and spot blotch fungus</name>
    <name type="synonym">Bipolaris sorokiniana</name>
    <dbReference type="NCBI Taxonomy" id="45130"/>
    <lineage>
        <taxon>Eukaryota</taxon>
        <taxon>Fungi</taxon>
        <taxon>Dikarya</taxon>
        <taxon>Ascomycota</taxon>
        <taxon>Pezizomycotina</taxon>
        <taxon>Dothideomycetes</taxon>
        <taxon>Pleosporomycetidae</taxon>
        <taxon>Pleosporales</taxon>
        <taxon>Pleosporineae</taxon>
        <taxon>Pleosporaceae</taxon>
        <taxon>Bipolaris</taxon>
    </lineage>
</organism>
<keyword evidence="5" id="KW-0539">Nucleus</keyword>
<dbReference type="PANTHER" id="PTHR31069:SF31">
    <property type="entry name" value="MONODICTYPHENONE CLUSTER TRANSCRIPTION FACTOR-RELATED"/>
    <property type="match status" value="1"/>
</dbReference>
<sequence length="481" mass="51740">MSNQAQPRAQLRSTCNACADAKIGCTKEKPSCARCVRREETCVYAVIRRAGRPAVKKTKVTTDGPTTTQQFVSATDSGMQMSNPISATSGAQELLTMAQAPDAVMIDQPSSSTSPQLSSDIFNASTPDFADFSGQAWSGNSVLQTVPETIGDDFDFLASLTLPPDFDPNPDSVLNHNDFEFSFTPSSTDIPDRQVLFPIEVSTVPIGAGQISEQANLRQIPTTTKAKLGLVDWFSTSNSSTTSGSPRSIPTPPARRDSVLGQVAPSSPSNCGCSAKAHAVLRELVMDKQKGETHTLRQLEYVLSQNQTAMETTNAVLACPCAKDISSLFTLALVVFKTLGWYAAAASACHANVTSLQPDELANQASLTVRLSADGLPGYELDGEDGHHIVRQLVLSRLHQVQRVVKVLSQQLHSIAEREQRSRATSSGNGIDATVRDLLFDDNPFDQTMSQRLAQVLEASMRARLRDLSQALLTALRDGAP</sequence>
<evidence type="ECO:0000256" key="6">
    <source>
        <dbReference type="SAM" id="MobiDB-lite"/>
    </source>
</evidence>
<evidence type="ECO:0000256" key="2">
    <source>
        <dbReference type="ARBA" id="ARBA00023015"/>
    </source>
</evidence>
<comment type="caution">
    <text evidence="8">The sequence shown here is derived from an EMBL/GenBank/DDBJ whole genome shotgun (WGS) entry which is preliminary data.</text>
</comment>
<evidence type="ECO:0000256" key="1">
    <source>
        <dbReference type="ARBA" id="ARBA00022723"/>
    </source>
</evidence>
<dbReference type="InterPro" id="IPR001138">
    <property type="entry name" value="Zn2Cys6_DnaBD"/>
</dbReference>
<dbReference type="GO" id="GO:0005634">
    <property type="term" value="C:nucleus"/>
    <property type="evidence" value="ECO:0007669"/>
    <property type="project" value="InterPro"/>
</dbReference>
<gene>
    <name evidence="8" type="ORF">GGP41_005465</name>
</gene>
<dbReference type="InterPro" id="IPR013700">
    <property type="entry name" value="AflR"/>
</dbReference>
<dbReference type="InterPro" id="IPR036864">
    <property type="entry name" value="Zn2-C6_fun-type_DNA-bd_sf"/>
</dbReference>
<accession>A0A8H5ZLM3</accession>
<dbReference type="PROSITE" id="PS00463">
    <property type="entry name" value="ZN2_CY6_FUNGAL_1"/>
    <property type="match status" value="1"/>
</dbReference>
<dbReference type="GO" id="GO:0000981">
    <property type="term" value="F:DNA-binding transcription factor activity, RNA polymerase II-specific"/>
    <property type="evidence" value="ECO:0007669"/>
    <property type="project" value="InterPro"/>
</dbReference>
<feature type="domain" description="Zn(2)-C6 fungal-type" evidence="7">
    <location>
        <begin position="14"/>
        <end position="44"/>
    </location>
</feature>
<keyword evidence="3" id="KW-0238">DNA-binding</keyword>
<dbReference type="PROSITE" id="PS50048">
    <property type="entry name" value="ZN2_CY6_FUNGAL_2"/>
    <property type="match status" value="1"/>
</dbReference>
<keyword evidence="4" id="KW-0804">Transcription</keyword>
<keyword evidence="1" id="KW-0479">Metal-binding</keyword>
<dbReference type="AlphaFoldDB" id="A0A8H5ZLM3"/>